<evidence type="ECO:0008006" key="8">
    <source>
        <dbReference type="Google" id="ProtNLM"/>
    </source>
</evidence>
<dbReference type="InterPro" id="IPR036390">
    <property type="entry name" value="WH_DNA-bd_sf"/>
</dbReference>
<organism evidence="6 7">
    <name type="scientific">Cryptosporidium andersoni</name>
    <dbReference type="NCBI Taxonomy" id="117008"/>
    <lineage>
        <taxon>Eukaryota</taxon>
        <taxon>Sar</taxon>
        <taxon>Alveolata</taxon>
        <taxon>Apicomplexa</taxon>
        <taxon>Conoidasida</taxon>
        <taxon>Coccidia</taxon>
        <taxon>Eucoccidiorida</taxon>
        <taxon>Eimeriorina</taxon>
        <taxon>Cryptosporidiidae</taxon>
        <taxon>Cryptosporidium</taxon>
    </lineage>
</organism>
<proteinExistence type="inferred from homology"/>
<evidence type="ECO:0000313" key="7">
    <source>
        <dbReference type="Proteomes" id="UP000186804"/>
    </source>
</evidence>
<reference evidence="6 7" key="1">
    <citation type="submission" date="2016-10" db="EMBL/GenBank/DDBJ databases">
        <title>Reductive evolution of mitochondrial metabolism and differential evolution of invasion-related proteins in Cryptosporidium.</title>
        <authorList>
            <person name="Liu S."/>
            <person name="Roellig D.M."/>
            <person name="Guo Y."/>
            <person name="Li N."/>
            <person name="Frace M.A."/>
            <person name="Tang K."/>
            <person name="Zhang L."/>
            <person name="Feng Y."/>
            <person name="Xiao L."/>
        </authorList>
    </citation>
    <scope>NUCLEOTIDE SEQUENCE [LARGE SCALE GENOMIC DNA]</scope>
    <source>
        <strain evidence="6">30847</strain>
    </source>
</reference>
<dbReference type="InterPro" id="IPR006910">
    <property type="entry name" value="Rad21_Rec8_N"/>
</dbReference>
<dbReference type="GO" id="GO:0007064">
    <property type="term" value="P:mitotic sister chromatid cohesion"/>
    <property type="evidence" value="ECO:0007669"/>
    <property type="project" value="TreeGrafter"/>
</dbReference>
<dbReference type="Pfam" id="PF04824">
    <property type="entry name" value="Rad21_Rec8"/>
    <property type="match status" value="1"/>
</dbReference>
<dbReference type="GeneID" id="92366354"/>
<accession>A0A1J4MVZ8</accession>
<dbReference type="EMBL" id="LRBS01000045">
    <property type="protein sequence ID" value="OII77188.1"/>
    <property type="molecule type" value="Genomic_DNA"/>
</dbReference>
<dbReference type="GO" id="GO:0005634">
    <property type="term" value="C:nucleus"/>
    <property type="evidence" value="ECO:0007669"/>
    <property type="project" value="UniProtKB-SubCell"/>
</dbReference>
<dbReference type="OrthoDB" id="10071381at2759"/>
<keyword evidence="3" id="KW-0539">Nucleus</keyword>
<evidence type="ECO:0000313" key="6">
    <source>
        <dbReference type="EMBL" id="OII77188.1"/>
    </source>
</evidence>
<dbReference type="RefSeq" id="XP_067069034.1">
    <property type="nucleotide sequence ID" value="XM_067212400.1"/>
</dbReference>
<dbReference type="GO" id="GO:0003682">
    <property type="term" value="F:chromatin binding"/>
    <property type="evidence" value="ECO:0007669"/>
    <property type="project" value="TreeGrafter"/>
</dbReference>
<dbReference type="VEuPathDB" id="CryptoDB:cand_021700"/>
<dbReference type="PANTHER" id="PTHR12585:SF69">
    <property type="entry name" value="FI11703P"/>
    <property type="match status" value="1"/>
</dbReference>
<dbReference type="Proteomes" id="UP000186804">
    <property type="component" value="Unassembled WGS sequence"/>
</dbReference>
<evidence type="ECO:0000259" key="4">
    <source>
        <dbReference type="Pfam" id="PF04824"/>
    </source>
</evidence>
<evidence type="ECO:0000256" key="3">
    <source>
        <dbReference type="ARBA" id="ARBA00023242"/>
    </source>
</evidence>
<dbReference type="GO" id="GO:0030892">
    <property type="term" value="C:mitotic cohesin complex"/>
    <property type="evidence" value="ECO:0007669"/>
    <property type="project" value="TreeGrafter"/>
</dbReference>
<dbReference type="GO" id="GO:1990414">
    <property type="term" value="P:replication-born double-strand break repair via sister chromatid exchange"/>
    <property type="evidence" value="ECO:0007669"/>
    <property type="project" value="TreeGrafter"/>
</dbReference>
<comment type="caution">
    <text evidence="6">The sequence shown here is derived from an EMBL/GenBank/DDBJ whole genome shotgun (WGS) entry which is preliminary data.</text>
</comment>
<protein>
    <recommendedName>
        <fullName evidence="8">Rad21/Rec8-like protein N-terminal domain-containing protein</fullName>
    </recommendedName>
</protein>
<name>A0A1J4MVZ8_9CRYT</name>
<dbReference type="Pfam" id="PF04825">
    <property type="entry name" value="Rad21_Rec8_N"/>
    <property type="match status" value="1"/>
</dbReference>
<evidence type="ECO:0000256" key="1">
    <source>
        <dbReference type="ARBA" id="ARBA00004123"/>
    </source>
</evidence>
<keyword evidence="7" id="KW-1185">Reference proteome</keyword>
<dbReference type="InterPro" id="IPR006909">
    <property type="entry name" value="Rad21/Rec8_C_eu"/>
</dbReference>
<feature type="domain" description="Rad21/Rec8-like protein C-terminal eukaryotic" evidence="4">
    <location>
        <begin position="516"/>
        <end position="556"/>
    </location>
</feature>
<sequence length="563" mass="64997">MESKISKFDTNIGRLWIAGTCGISKRPFSKRIIQDIEIMGNVEELVTLTNKMSYPLRIAATLLRGLMLIYDKQWMYLESDADSLFARFREQFVSYNKANKQITAIKRSKRGVIDMISIDSSMISSFDTSDHNFESSGDLILSLDPSNLMLDIYKSSKNKNILAKIEDITLPQIYDEHNNQVLANMEDNNISKWMTGNDDFILHEDELQTNILENVENNKNKILSIEDKKQTDIKVVREKQKRQQSTSQGPNKRIRNLSNLDINIAYKDLIELGKNQKCNTSINPIFLKEFKGWDINQWWHIDTFKVEKEHNMMLFSHLNTKSTRHRVSTINIDNTTEPYYPTIEKHRGSMKQADLELGFEIFDEDSMIDFPNHINRQPRGSINSLDLPNIYNSRESFSWSNGRESGVRLSVLDTGSRSLSVDSSPFHLELDDARLRHRNLSIESDMPEVDEKRTSTWSRSGLTTSSGTYNLKTYTVQKFISAKLKEVKQLNEINNGELQRDEDIISVCFKELLPYQVTSRNTAATFFYHILVLASYNELKLFQRSPGSDIEISRPASFINEDS</sequence>
<feature type="domain" description="Rad21/Rec8-like protein N-terminal" evidence="5">
    <location>
        <begin position="6"/>
        <end position="100"/>
    </location>
</feature>
<dbReference type="Gene3D" id="1.10.10.580">
    <property type="entry name" value="Structural maintenance of chromosome 1. Chain E"/>
    <property type="match status" value="1"/>
</dbReference>
<dbReference type="InterPro" id="IPR023093">
    <property type="entry name" value="ScpA-like_C"/>
</dbReference>
<dbReference type="SUPFAM" id="SSF46785">
    <property type="entry name" value="Winged helix' DNA-binding domain"/>
    <property type="match status" value="1"/>
</dbReference>
<evidence type="ECO:0000256" key="2">
    <source>
        <dbReference type="ARBA" id="ARBA00009870"/>
    </source>
</evidence>
<dbReference type="AlphaFoldDB" id="A0A1J4MVZ8"/>
<comment type="similarity">
    <text evidence="2">Belongs to the rad21 family.</text>
</comment>
<gene>
    <name evidence="6" type="ORF">cand_021700</name>
</gene>
<comment type="subcellular location">
    <subcellularLocation>
        <location evidence="1">Nucleus</location>
    </subcellularLocation>
</comment>
<evidence type="ECO:0000259" key="5">
    <source>
        <dbReference type="Pfam" id="PF04825"/>
    </source>
</evidence>
<dbReference type="PANTHER" id="PTHR12585">
    <property type="entry name" value="SCC1 / RAD21 FAMILY MEMBER"/>
    <property type="match status" value="1"/>
</dbReference>
<dbReference type="InterPro" id="IPR039781">
    <property type="entry name" value="Rad21/Rec8-like"/>
</dbReference>